<evidence type="ECO:0000313" key="14">
    <source>
        <dbReference type="Proteomes" id="UP000183471"/>
    </source>
</evidence>
<keyword evidence="4 9" id="KW-0460">Magnesium</keyword>
<comment type="caution">
    <text evidence="9">Lacks conserved residue(s) required for the propagation of feature annotation.</text>
</comment>
<keyword evidence="5 9" id="KW-0784">Thiamine biosynthesis</keyword>
<evidence type="ECO:0000313" key="13">
    <source>
        <dbReference type="EMBL" id="SDQ39590.1"/>
    </source>
</evidence>
<evidence type="ECO:0000256" key="6">
    <source>
        <dbReference type="ARBA" id="ARBA00047334"/>
    </source>
</evidence>
<feature type="domain" description="Thiamine phosphate synthase/TenI" evidence="12">
    <location>
        <begin position="9"/>
        <end position="189"/>
    </location>
</feature>
<dbReference type="InterPro" id="IPR034291">
    <property type="entry name" value="TMP_synthase"/>
</dbReference>
<dbReference type="EMBL" id="FNKY01000001">
    <property type="protein sequence ID" value="SDQ39590.1"/>
    <property type="molecule type" value="Genomic_DNA"/>
</dbReference>
<dbReference type="InterPro" id="IPR013785">
    <property type="entry name" value="Aldolase_TIM"/>
</dbReference>
<dbReference type="HAMAP" id="MF_00097">
    <property type="entry name" value="TMP_synthase"/>
    <property type="match status" value="1"/>
</dbReference>
<organism evidence="13 14">
    <name type="scientific">Nitrosospira multiformis</name>
    <dbReference type="NCBI Taxonomy" id="1231"/>
    <lineage>
        <taxon>Bacteria</taxon>
        <taxon>Pseudomonadati</taxon>
        <taxon>Pseudomonadota</taxon>
        <taxon>Betaproteobacteria</taxon>
        <taxon>Nitrosomonadales</taxon>
        <taxon>Nitrosomonadaceae</taxon>
        <taxon>Nitrosospira</taxon>
    </lineage>
</organism>
<dbReference type="PANTHER" id="PTHR20857:SF15">
    <property type="entry name" value="THIAMINE-PHOSPHATE SYNTHASE"/>
    <property type="match status" value="1"/>
</dbReference>
<dbReference type="NCBIfam" id="TIGR00693">
    <property type="entry name" value="thiE"/>
    <property type="match status" value="1"/>
</dbReference>
<comment type="catalytic activity">
    <reaction evidence="6 9 10">
        <text>4-methyl-5-(2-phosphooxyethyl)-thiazole + 4-amino-2-methyl-5-(diphosphooxymethyl)pyrimidine + H(+) = thiamine phosphate + diphosphate</text>
        <dbReference type="Rhea" id="RHEA:22328"/>
        <dbReference type="ChEBI" id="CHEBI:15378"/>
        <dbReference type="ChEBI" id="CHEBI:33019"/>
        <dbReference type="ChEBI" id="CHEBI:37575"/>
        <dbReference type="ChEBI" id="CHEBI:57841"/>
        <dbReference type="ChEBI" id="CHEBI:58296"/>
        <dbReference type="EC" id="2.5.1.3"/>
    </reaction>
</comment>
<keyword evidence="2 9" id="KW-0808">Transferase</keyword>
<keyword evidence="14" id="KW-1185">Reference proteome</keyword>
<evidence type="ECO:0000256" key="5">
    <source>
        <dbReference type="ARBA" id="ARBA00022977"/>
    </source>
</evidence>
<evidence type="ECO:0000256" key="3">
    <source>
        <dbReference type="ARBA" id="ARBA00022723"/>
    </source>
</evidence>
<feature type="binding site" evidence="9">
    <location>
        <position position="109"/>
    </location>
    <ligand>
        <name>4-amino-2-methyl-5-(diphosphooxymethyl)pyrimidine</name>
        <dbReference type="ChEBI" id="CHEBI:57841"/>
    </ligand>
</feature>
<comment type="function">
    <text evidence="9">Condenses 4-methyl-5-(beta-hydroxyethyl)thiazole monophosphate (THZ-P) and 2-methyl-4-amino-5-hydroxymethyl pyrimidine pyrophosphate (HMP-PP) to form thiamine monophosphate (TMP).</text>
</comment>
<dbReference type="InterPro" id="IPR036206">
    <property type="entry name" value="ThiamineP_synth_sf"/>
</dbReference>
<comment type="catalytic activity">
    <reaction evidence="7 9 10">
        <text>2-(2-carboxy-4-methylthiazol-5-yl)ethyl phosphate + 4-amino-2-methyl-5-(diphosphooxymethyl)pyrimidine + 2 H(+) = thiamine phosphate + CO2 + diphosphate</text>
        <dbReference type="Rhea" id="RHEA:47848"/>
        <dbReference type="ChEBI" id="CHEBI:15378"/>
        <dbReference type="ChEBI" id="CHEBI:16526"/>
        <dbReference type="ChEBI" id="CHEBI:33019"/>
        <dbReference type="ChEBI" id="CHEBI:37575"/>
        <dbReference type="ChEBI" id="CHEBI:57841"/>
        <dbReference type="ChEBI" id="CHEBI:62890"/>
        <dbReference type="EC" id="2.5.1.3"/>
    </reaction>
</comment>
<feature type="binding site" evidence="9">
    <location>
        <position position="70"/>
    </location>
    <ligand>
        <name>4-amino-2-methyl-5-(diphosphooxymethyl)pyrimidine</name>
        <dbReference type="ChEBI" id="CHEBI:57841"/>
    </ligand>
</feature>
<comment type="pathway">
    <text evidence="1 9 11">Cofactor biosynthesis; thiamine diphosphate biosynthesis; thiamine phosphate from 4-amino-2-methyl-5-diphosphomethylpyrimidine and 4-methyl-5-(2-phosphoethyl)-thiazole: step 1/1.</text>
</comment>
<comment type="similarity">
    <text evidence="9 10">Belongs to the thiamine-phosphate synthase family.</text>
</comment>
<comment type="catalytic activity">
    <reaction evidence="8 9 10">
        <text>2-[(2R,5Z)-2-carboxy-4-methylthiazol-5(2H)-ylidene]ethyl phosphate + 4-amino-2-methyl-5-(diphosphooxymethyl)pyrimidine + 2 H(+) = thiamine phosphate + CO2 + diphosphate</text>
        <dbReference type="Rhea" id="RHEA:47844"/>
        <dbReference type="ChEBI" id="CHEBI:15378"/>
        <dbReference type="ChEBI" id="CHEBI:16526"/>
        <dbReference type="ChEBI" id="CHEBI:33019"/>
        <dbReference type="ChEBI" id="CHEBI:37575"/>
        <dbReference type="ChEBI" id="CHEBI:57841"/>
        <dbReference type="ChEBI" id="CHEBI:62899"/>
        <dbReference type="EC" id="2.5.1.3"/>
    </reaction>
</comment>
<accession>A0ABY0T9D3</accession>
<name>A0ABY0T9D3_9PROT</name>
<dbReference type="SUPFAM" id="SSF51391">
    <property type="entry name" value="Thiamin phosphate synthase"/>
    <property type="match status" value="1"/>
</dbReference>
<feature type="binding site" evidence="9">
    <location>
        <position position="90"/>
    </location>
    <ligand>
        <name>Mg(2+)</name>
        <dbReference type="ChEBI" id="CHEBI:18420"/>
    </ligand>
</feature>
<keyword evidence="3 9" id="KW-0479">Metal-binding</keyword>
<reference evidence="13 14" key="1">
    <citation type="submission" date="2016-10" db="EMBL/GenBank/DDBJ databases">
        <authorList>
            <person name="Varghese N."/>
            <person name="Submissions S."/>
        </authorList>
    </citation>
    <scope>NUCLEOTIDE SEQUENCE [LARGE SCALE GENOMIC DNA]</scope>
    <source>
        <strain evidence="13 14">Nl1</strain>
    </source>
</reference>
<feature type="binding site" evidence="9">
    <location>
        <position position="71"/>
    </location>
    <ligand>
        <name>Mg(2+)</name>
        <dbReference type="ChEBI" id="CHEBI:18420"/>
    </ligand>
</feature>
<evidence type="ECO:0000259" key="12">
    <source>
        <dbReference type="Pfam" id="PF02581"/>
    </source>
</evidence>
<evidence type="ECO:0000256" key="11">
    <source>
        <dbReference type="RuleBase" id="RU004253"/>
    </source>
</evidence>
<sequence>MTRPELGGLYAITPEMIDTSGLVTMTQQALTGGARLVQYRNKTAGTALRLEQAYSLAHLCRKFGVPFIVNDYLDLAVEVGADGVHVGRDDASVAEARRRLGKGKIIGVSCYNRLELAVEAERDGADYVAFGAFFDSPTKPGAAAAPMDLLDHARRKLHVAVVAIGGITSDNAGELISRGANAVAVSSALFATGYIRSAAENFSRLFQPNPTADCLFPDHSSV</sequence>
<dbReference type="Gene3D" id="3.20.20.70">
    <property type="entry name" value="Aldolase class I"/>
    <property type="match status" value="1"/>
</dbReference>
<evidence type="ECO:0000256" key="4">
    <source>
        <dbReference type="ARBA" id="ARBA00022842"/>
    </source>
</evidence>
<dbReference type="EC" id="2.5.1.3" evidence="9"/>
<feature type="binding site" evidence="9">
    <location>
        <begin position="38"/>
        <end position="42"/>
    </location>
    <ligand>
        <name>4-amino-2-methyl-5-(diphosphooxymethyl)pyrimidine</name>
        <dbReference type="ChEBI" id="CHEBI:57841"/>
    </ligand>
</feature>
<evidence type="ECO:0000256" key="10">
    <source>
        <dbReference type="RuleBase" id="RU003826"/>
    </source>
</evidence>
<gene>
    <name evidence="9" type="primary">thiE</name>
    <name evidence="13" type="ORF">SAMN05216402_0687</name>
</gene>
<evidence type="ECO:0000256" key="9">
    <source>
        <dbReference type="HAMAP-Rule" id="MF_00097"/>
    </source>
</evidence>
<protein>
    <recommendedName>
        <fullName evidence="9">Thiamine-phosphate synthase</fullName>
        <shortName evidence="9">TP synthase</shortName>
        <shortName evidence="9">TPS</shortName>
        <ecNumber evidence="9">2.5.1.3</ecNumber>
    </recommendedName>
    <alternativeName>
        <fullName evidence="9">Thiamine-phosphate pyrophosphorylase</fullName>
        <shortName evidence="9">TMP pyrophosphorylase</shortName>
        <shortName evidence="9">TMP-PPase</shortName>
    </alternativeName>
</protein>
<comment type="caution">
    <text evidence="13">The sequence shown here is derived from an EMBL/GenBank/DDBJ whole genome shotgun (WGS) entry which is preliminary data.</text>
</comment>
<dbReference type="Pfam" id="PF02581">
    <property type="entry name" value="TMP-TENI"/>
    <property type="match status" value="1"/>
</dbReference>
<feature type="binding site" evidence="9">
    <location>
        <begin position="136"/>
        <end position="138"/>
    </location>
    <ligand>
        <name>2-[(2R,5Z)-2-carboxy-4-methylthiazol-5(2H)-ylidene]ethyl phosphate</name>
        <dbReference type="ChEBI" id="CHEBI:62899"/>
    </ligand>
</feature>
<evidence type="ECO:0000256" key="8">
    <source>
        <dbReference type="ARBA" id="ARBA00047883"/>
    </source>
</evidence>
<evidence type="ECO:0000256" key="2">
    <source>
        <dbReference type="ARBA" id="ARBA00022679"/>
    </source>
</evidence>
<feature type="binding site" evidence="9">
    <location>
        <position position="166"/>
    </location>
    <ligand>
        <name>2-[(2R,5Z)-2-carboxy-4-methylthiazol-5(2H)-ylidene]ethyl phosphate</name>
        <dbReference type="ChEBI" id="CHEBI:62899"/>
    </ligand>
</feature>
<dbReference type="CDD" id="cd00564">
    <property type="entry name" value="TMP_TenI"/>
    <property type="match status" value="1"/>
</dbReference>
<dbReference type="PANTHER" id="PTHR20857">
    <property type="entry name" value="THIAMINE-PHOSPHATE PYROPHOSPHORYLASE"/>
    <property type="match status" value="1"/>
</dbReference>
<dbReference type="RefSeq" id="WP_074630799.1">
    <property type="nucleotide sequence ID" value="NZ_FNKY01000001.1"/>
</dbReference>
<feature type="binding site" evidence="9">
    <location>
        <position position="139"/>
    </location>
    <ligand>
        <name>4-amino-2-methyl-5-(diphosphooxymethyl)pyrimidine</name>
        <dbReference type="ChEBI" id="CHEBI:57841"/>
    </ligand>
</feature>
<evidence type="ECO:0000256" key="7">
    <source>
        <dbReference type="ARBA" id="ARBA00047851"/>
    </source>
</evidence>
<evidence type="ECO:0000256" key="1">
    <source>
        <dbReference type="ARBA" id="ARBA00005165"/>
    </source>
</evidence>
<dbReference type="InterPro" id="IPR022998">
    <property type="entry name" value="ThiamineP_synth_TenI"/>
</dbReference>
<proteinExistence type="inferred from homology"/>
<dbReference type="Proteomes" id="UP000183471">
    <property type="component" value="Unassembled WGS sequence"/>
</dbReference>
<comment type="cofactor">
    <cofactor evidence="9">
        <name>Mg(2+)</name>
        <dbReference type="ChEBI" id="CHEBI:18420"/>
    </cofactor>
    <text evidence="9">Binds 1 Mg(2+) ion per subunit.</text>
</comment>